<keyword evidence="3" id="KW-0862">Zinc</keyword>
<evidence type="ECO:0000313" key="6">
    <source>
        <dbReference type="EMBL" id="KKN19439.1"/>
    </source>
</evidence>
<feature type="domain" description="AN1-type" evidence="5">
    <location>
        <begin position="36"/>
        <end position="72"/>
    </location>
</feature>
<dbReference type="SMART" id="SM00154">
    <property type="entry name" value="ZnF_AN1"/>
    <property type="match status" value="1"/>
</dbReference>
<evidence type="ECO:0000256" key="4">
    <source>
        <dbReference type="SAM" id="MobiDB-lite"/>
    </source>
</evidence>
<dbReference type="EMBL" id="LAZR01003335">
    <property type="protein sequence ID" value="KKN19439.1"/>
    <property type="molecule type" value="Genomic_DNA"/>
</dbReference>
<evidence type="ECO:0000256" key="2">
    <source>
        <dbReference type="ARBA" id="ARBA00022771"/>
    </source>
</evidence>
<feature type="region of interest" description="Disordered" evidence="4">
    <location>
        <begin position="1"/>
        <end position="23"/>
    </location>
</feature>
<comment type="caution">
    <text evidence="6">The sequence shown here is derived from an EMBL/GenBank/DDBJ whole genome shotgun (WGS) entry which is preliminary data.</text>
</comment>
<proteinExistence type="predicted"/>
<organism evidence="6">
    <name type="scientific">marine sediment metagenome</name>
    <dbReference type="NCBI Taxonomy" id="412755"/>
    <lineage>
        <taxon>unclassified sequences</taxon>
        <taxon>metagenomes</taxon>
        <taxon>ecological metagenomes</taxon>
    </lineage>
</organism>
<gene>
    <name evidence="6" type="ORF">LCGC14_0945690</name>
</gene>
<dbReference type="PANTHER" id="PTHR10634:SF67">
    <property type="entry name" value="AN1-TYPE ZINC FINGER PROTEIN 3"/>
    <property type="match status" value="1"/>
</dbReference>
<evidence type="ECO:0000256" key="1">
    <source>
        <dbReference type="ARBA" id="ARBA00022723"/>
    </source>
</evidence>
<name>A0A0F9NNH2_9ZZZZ</name>
<evidence type="ECO:0000259" key="5">
    <source>
        <dbReference type="SMART" id="SM00154"/>
    </source>
</evidence>
<dbReference type="InterPro" id="IPR050652">
    <property type="entry name" value="AN1_A20_ZnFinger"/>
</dbReference>
<keyword evidence="1" id="KW-0479">Metal-binding</keyword>
<reference evidence="6" key="1">
    <citation type="journal article" date="2015" name="Nature">
        <title>Complex archaea that bridge the gap between prokaryotes and eukaryotes.</title>
        <authorList>
            <person name="Spang A."/>
            <person name="Saw J.H."/>
            <person name="Jorgensen S.L."/>
            <person name="Zaremba-Niedzwiedzka K."/>
            <person name="Martijn J."/>
            <person name="Lind A.E."/>
            <person name="van Eijk R."/>
            <person name="Schleper C."/>
            <person name="Guy L."/>
            <person name="Ettema T.J."/>
        </authorList>
    </citation>
    <scope>NUCLEOTIDE SEQUENCE</scope>
</reference>
<dbReference type="PANTHER" id="PTHR10634">
    <property type="entry name" value="AN1-TYPE ZINC FINGER PROTEIN"/>
    <property type="match status" value="1"/>
</dbReference>
<dbReference type="InterPro" id="IPR035896">
    <property type="entry name" value="AN1-like_Znf"/>
</dbReference>
<dbReference type="Gene3D" id="4.10.1110.10">
    <property type="entry name" value="AN1-like Zinc finger"/>
    <property type="match status" value="1"/>
</dbReference>
<evidence type="ECO:0000256" key="3">
    <source>
        <dbReference type="ARBA" id="ARBA00022833"/>
    </source>
</evidence>
<dbReference type="InterPro" id="IPR000058">
    <property type="entry name" value="Znf_AN1"/>
</dbReference>
<dbReference type="AlphaFoldDB" id="A0A0F9NNH2"/>
<protein>
    <recommendedName>
        <fullName evidence="5">AN1-type domain-containing protein</fullName>
    </recommendedName>
</protein>
<accession>A0A0F9NNH2</accession>
<dbReference type="SUPFAM" id="SSF118310">
    <property type="entry name" value="AN1-like Zinc finger"/>
    <property type="match status" value="1"/>
</dbReference>
<sequence length="94" mass="10628">MGDTLQQYTFNRSTPASEQPPSLTTAINESKQTNRCLVCNKQLGLLPFTCKCGALTCGRHKWPEHDCTYDYRAEALDRLKKDNPVVVADKLIRI</sequence>
<dbReference type="GO" id="GO:0008270">
    <property type="term" value="F:zinc ion binding"/>
    <property type="evidence" value="ECO:0007669"/>
    <property type="project" value="UniProtKB-KW"/>
</dbReference>
<keyword evidence="2" id="KW-0863">Zinc-finger</keyword>